<dbReference type="STRING" id="1314777.A0A164M4Z1"/>
<reference evidence="2 3" key="1">
    <citation type="journal article" date="2016" name="Mol. Biol. Evol.">
        <title>Comparative Genomics of Early-Diverging Mushroom-Forming Fungi Provides Insights into the Origins of Lignocellulose Decay Capabilities.</title>
        <authorList>
            <person name="Nagy L.G."/>
            <person name="Riley R."/>
            <person name="Tritt A."/>
            <person name="Adam C."/>
            <person name="Daum C."/>
            <person name="Floudas D."/>
            <person name="Sun H."/>
            <person name="Yadav J.S."/>
            <person name="Pangilinan J."/>
            <person name="Larsson K.H."/>
            <person name="Matsuura K."/>
            <person name="Barry K."/>
            <person name="Labutti K."/>
            <person name="Kuo R."/>
            <person name="Ohm R.A."/>
            <person name="Bhattacharya S.S."/>
            <person name="Shirouzu T."/>
            <person name="Yoshinaga Y."/>
            <person name="Martin F.M."/>
            <person name="Grigoriev I.V."/>
            <person name="Hibbett D.S."/>
        </authorList>
    </citation>
    <scope>NUCLEOTIDE SEQUENCE [LARGE SCALE GENOMIC DNA]</scope>
    <source>
        <strain evidence="2 3">HHB9708</strain>
    </source>
</reference>
<evidence type="ECO:0000313" key="2">
    <source>
        <dbReference type="EMBL" id="KZS86367.1"/>
    </source>
</evidence>
<gene>
    <name evidence="2" type="ORF">SISNIDRAFT_476482</name>
</gene>
<dbReference type="Proteomes" id="UP000076722">
    <property type="component" value="Unassembled WGS sequence"/>
</dbReference>
<sequence length="298" mass="34069">MRELKTIALFHLKNEGRVMRVNHSGEPISIFNNPALYPSMFPWLFPYGKGGVGNADKTVRISEAYRIQCLLLYHDKRFQTDPAFSLVAFNHMQIKKSTQSGFLLSSSARFSKTVERISRVDTRVLEEICDRFTRGERVVPTSTEEKECFKVLDDLNHMGSFVPGSHGTKRDMKRELWSLVSYVGAPSWFITFTPSDLNHPLALYMADNEQRFEIKLRTAEDKRSLIGHNAVACARFFNFIVSAFIKYILRWETSGIGLFGKTGAFYGTVEQQGLIWKAVSRVNYSLALLMRGMISLRI</sequence>
<proteinExistence type="predicted"/>
<dbReference type="AlphaFoldDB" id="A0A164M4Z1"/>
<name>A0A164M4Z1_9AGAM</name>
<accession>A0A164M4Z1</accession>
<dbReference type="EMBL" id="KV419523">
    <property type="protein sequence ID" value="KZS86367.1"/>
    <property type="molecule type" value="Genomic_DNA"/>
</dbReference>
<dbReference type="Pfam" id="PF14214">
    <property type="entry name" value="Helitron_like_N"/>
    <property type="match status" value="1"/>
</dbReference>
<evidence type="ECO:0000259" key="1">
    <source>
        <dbReference type="Pfam" id="PF14214"/>
    </source>
</evidence>
<protein>
    <recommendedName>
        <fullName evidence="1">Helitron helicase-like domain-containing protein</fullName>
    </recommendedName>
</protein>
<keyword evidence="3" id="KW-1185">Reference proteome</keyword>
<feature type="domain" description="Helitron helicase-like" evidence="1">
    <location>
        <begin position="71"/>
        <end position="273"/>
    </location>
</feature>
<dbReference type="OrthoDB" id="3254930at2759"/>
<dbReference type="InterPro" id="IPR025476">
    <property type="entry name" value="Helitron_helicase-like"/>
</dbReference>
<organism evidence="2 3">
    <name type="scientific">Sistotremastrum niveocremeum HHB9708</name>
    <dbReference type="NCBI Taxonomy" id="1314777"/>
    <lineage>
        <taxon>Eukaryota</taxon>
        <taxon>Fungi</taxon>
        <taxon>Dikarya</taxon>
        <taxon>Basidiomycota</taxon>
        <taxon>Agaricomycotina</taxon>
        <taxon>Agaricomycetes</taxon>
        <taxon>Sistotremastrales</taxon>
        <taxon>Sistotremastraceae</taxon>
        <taxon>Sertulicium</taxon>
        <taxon>Sertulicium niveocremeum</taxon>
    </lineage>
</organism>
<evidence type="ECO:0000313" key="3">
    <source>
        <dbReference type="Proteomes" id="UP000076722"/>
    </source>
</evidence>